<keyword evidence="13" id="KW-0547">Nucleotide-binding</keyword>
<dbReference type="Pfam" id="PF07479">
    <property type="entry name" value="NAD_Gly3P_dh_C"/>
    <property type="match status" value="1"/>
</dbReference>
<feature type="binding site" evidence="13">
    <location>
        <position position="282"/>
    </location>
    <ligand>
        <name>NADPH</name>
        <dbReference type="ChEBI" id="CHEBI:57783"/>
    </ligand>
</feature>
<dbReference type="GO" id="GO:0051287">
    <property type="term" value="F:NAD binding"/>
    <property type="evidence" value="ECO:0007669"/>
    <property type="project" value="InterPro"/>
</dbReference>
<dbReference type="AlphaFoldDB" id="A0A2Z4Y317"/>
<evidence type="ECO:0000256" key="8">
    <source>
        <dbReference type="ARBA" id="ARBA00023264"/>
    </source>
</evidence>
<evidence type="ECO:0000313" key="20">
    <source>
        <dbReference type="EMBL" id="AXA35484.1"/>
    </source>
</evidence>
<dbReference type="GO" id="GO:0046167">
    <property type="term" value="P:glycerol-3-phosphate biosynthetic process"/>
    <property type="evidence" value="ECO:0007669"/>
    <property type="project" value="UniProtKB-UniRule"/>
</dbReference>
<dbReference type="EC" id="1.1.1.94" evidence="10 13"/>
<evidence type="ECO:0000256" key="10">
    <source>
        <dbReference type="ARBA" id="ARBA00066687"/>
    </source>
</evidence>
<feature type="binding site" evidence="13">
    <location>
        <position position="259"/>
    </location>
    <ligand>
        <name>sn-glycerol 3-phosphate</name>
        <dbReference type="ChEBI" id="CHEBI:57597"/>
    </ligand>
</feature>
<protein>
    <recommendedName>
        <fullName evidence="11 13">Glycerol-3-phosphate dehydrogenase [NAD(P)+]</fullName>
        <ecNumber evidence="10 13">1.1.1.94</ecNumber>
    </recommendedName>
    <alternativeName>
        <fullName evidence="13">NAD(P)(+)-dependent glycerol-3-phosphate dehydrogenase</fullName>
    </alternativeName>
    <alternativeName>
        <fullName evidence="12 13">NAD(P)H-dependent dihydroxyacetone-phosphate reductase</fullName>
    </alternativeName>
</protein>
<keyword evidence="8 13" id="KW-1208">Phospholipid metabolism</keyword>
<dbReference type="PRINTS" id="PR00077">
    <property type="entry name" value="GPDHDRGNASE"/>
</dbReference>
<keyword evidence="7 13" id="KW-0594">Phospholipid biosynthesis</keyword>
<dbReference type="GO" id="GO:0046168">
    <property type="term" value="P:glycerol-3-phosphate catabolic process"/>
    <property type="evidence" value="ECO:0007669"/>
    <property type="project" value="InterPro"/>
</dbReference>
<dbReference type="GO" id="GO:0008654">
    <property type="term" value="P:phospholipid biosynthetic process"/>
    <property type="evidence" value="ECO:0007669"/>
    <property type="project" value="UniProtKB-KW"/>
</dbReference>
<comment type="pathway">
    <text evidence="13">Membrane lipid metabolism; glycerophospholipid metabolism.</text>
</comment>
<keyword evidence="13" id="KW-0963">Cytoplasm</keyword>
<evidence type="ECO:0000259" key="18">
    <source>
        <dbReference type="Pfam" id="PF01210"/>
    </source>
</evidence>
<feature type="active site" description="Proton acceptor" evidence="13 14">
    <location>
        <position position="194"/>
    </location>
</feature>
<dbReference type="FunFam" id="3.40.50.720:FF:000019">
    <property type="entry name" value="Glycerol-3-phosphate dehydrogenase [NAD(P)+]"/>
    <property type="match status" value="1"/>
</dbReference>
<evidence type="ECO:0000256" key="16">
    <source>
        <dbReference type="PIRSR" id="PIRSR000114-3"/>
    </source>
</evidence>
<feature type="binding site" evidence="13">
    <location>
        <position position="257"/>
    </location>
    <ligand>
        <name>sn-glycerol 3-phosphate</name>
        <dbReference type="ChEBI" id="CHEBI:57597"/>
    </ligand>
</feature>
<dbReference type="Pfam" id="PF01210">
    <property type="entry name" value="NAD_Gly3P_dh_N"/>
    <property type="match status" value="1"/>
</dbReference>
<dbReference type="SUPFAM" id="SSF51735">
    <property type="entry name" value="NAD(P)-binding Rossmann-fold domains"/>
    <property type="match status" value="1"/>
</dbReference>
<evidence type="ECO:0000256" key="12">
    <source>
        <dbReference type="ARBA" id="ARBA00080511"/>
    </source>
</evidence>
<evidence type="ECO:0000256" key="1">
    <source>
        <dbReference type="ARBA" id="ARBA00011009"/>
    </source>
</evidence>
<dbReference type="NCBIfam" id="NF000940">
    <property type="entry name" value="PRK00094.1-2"/>
    <property type="match status" value="1"/>
</dbReference>
<dbReference type="PIRSF" id="PIRSF000114">
    <property type="entry name" value="Glycerol-3-P_dh"/>
    <property type="match status" value="1"/>
</dbReference>
<comment type="function">
    <text evidence="13">Catalyzes the reduction of the glycolytic intermediate dihydroxyacetone phosphate (DHAP) to sn-glycerol 3-phosphate (G3P), the key precursor for phospholipid synthesis.</text>
</comment>
<evidence type="ECO:0000256" key="11">
    <source>
        <dbReference type="ARBA" id="ARBA00069372"/>
    </source>
</evidence>
<dbReference type="GO" id="GO:0006650">
    <property type="term" value="P:glycerophospholipid metabolic process"/>
    <property type="evidence" value="ECO:0007669"/>
    <property type="project" value="UniProtKB-UniRule"/>
</dbReference>
<feature type="binding site" evidence="16">
    <location>
        <position position="143"/>
    </location>
    <ligand>
        <name>NAD(+)</name>
        <dbReference type="ChEBI" id="CHEBI:57540"/>
    </ligand>
</feature>
<reference evidence="20 21" key="1">
    <citation type="submission" date="2018-05" db="EMBL/GenBank/DDBJ databases">
        <title>A metagenomic window into the 2 km-deep terrestrial subsurface aquifer revealed taxonomically and functionally diverse microbial community comprising novel uncultured bacterial lineages.</title>
        <authorList>
            <person name="Kadnikov V.V."/>
            <person name="Mardanov A.V."/>
            <person name="Beletsky A.V."/>
            <person name="Banks D."/>
            <person name="Pimenov N.V."/>
            <person name="Frank Y.A."/>
            <person name="Karnachuk O.V."/>
            <person name="Ravin N.V."/>
        </authorList>
    </citation>
    <scope>NUCLEOTIDE SEQUENCE [LARGE SCALE GENOMIC DNA]</scope>
    <source>
        <strain evidence="20">BY</strain>
    </source>
</reference>
<dbReference type="InterPro" id="IPR006109">
    <property type="entry name" value="G3P_DH_NAD-dep_C"/>
</dbReference>
<evidence type="ECO:0000313" key="21">
    <source>
        <dbReference type="Proteomes" id="UP000262583"/>
    </source>
</evidence>
<comment type="catalytic activity">
    <reaction evidence="13">
        <text>sn-glycerol 3-phosphate + NAD(+) = dihydroxyacetone phosphate + NADH + H(+)</text>
        <dbReference type="Rhea" id="RHEA:11092"/>
        <dbReference type="ChEBI" id="CHEBI:15378"/>
        <dbReference type="ChEBI" id="CHEBI:57540"/>
        <dbReference type="ChEBI" id="CHEBI:57597"/>
        <dbReference type="ChEBI" id="CHEBI:57642"/>
        <dbReference type="ChEBI" id="CHEBI:57945"/>
        <dbReference type="EC" id="1.1.1.94"/>
    </reaction>
</comment>
<sequence length="336" mass="35936">MKIERITVFGAGAWGVTLADLLAKKGYSVCVWDVDEAVLTMLREKRTRGTPPNFFVNEAVAFESDFAQAAAYGEVLVSVVPSFAVRSVCEKLRTSGGVQGRLFVSCSKGIEEDTLLLPSQVFAEIFGEQSLRYFAVLSGPSHAEEVCRGIPTTVVSASSESSTAVAVQDLFMTREFRVYTQADVRGVELGGALKNVIAIAAGACDGLGFGDNTKAALLTRGLAEITRAAVALGAQRETLAGLAGLGDLVVTAMSRHSRNRLFGELLARGRSSAAALQEVGAVVEGYRTTRSAYQLSRKIGVEMPITEAIYRVLYEGLSVPEAVALLLEREPKPEIY</sequence>
<keyword evidence="6 13" id="KW-0443">Lipid metabolism</keyword>
<evidence type="ECO:0000256" key="7">
    <source>
        <dbReference type="ARBA" id="ARBA00023209"/>
    </source>
</evidence>
<dbReference type="InterPro" id="IPR011128">
    <property type="entry name" value="G3P_DH_NAD-dep_N"/>
</dbReference>
<feature type="binding site" evidence="13">
    <location>
        <position position="258"/>
    </location>
    <ligand>
        <name>sn-glycerol 3-phosphate</name>
        <dbReference type="ChEBI" id="CHEBI:57597"/>
    </ligand>
</feature>
<dbReference type="GO" id="GO:0005829">
    <property type="term" value="C:cytosol"/>
    <property type="evidence" value="ECO:0007669"/>
    <property type="project" value="TreeGrafter"/>
</dbReference>
<evidence type="ECO:0000256" key="9">
    <source>
        <dbReference type="ARBA" id="ARBA00052716"/>
    </source>
</evidence>
<proteinExistence type="inferred from homology"/>
<dbReference type="GO" id="GO:0141152">
    <property type="term" value="F:glycerol-3-phosphate dehydrogenase (NAD+) activity"/>
    <property type="evidence" value="ECO:0007669"/>
    <property type="project" value="RHEA"/>
</dbReference>
<evidence type="ECO:0000256" key="17">
    <source>
        <dbReference type="RuleBase" id="RU000437"/>
    </source>
</evidence>
<dbReference type="GO" id="GO:0005975">
    <property type="term" value="P:carbohydrate metabolic process"/>
    <property type="evidence" value="ECO:0007669"/>
    <property type="project" value="InterPro"/>
</dbReference>
<dbReference type="EMBL" id="CP030759">
    <property type="protein sequence ID" value="AXA35484.1"/>
    <property type="molecule type" value="Genomic_DNA"/>
</dbReference>
<dbReference type="Gene3D" id="3.40.50.720">
    <property type="entry name" value="NAD(P)-binding Rossmann-like Domain"/>
    <property type="match status" value="1"/>
</dbReference>
<dbReference type="HAMAP" id="MF_00394">
    <property type="entry name" value="NAD_Glyc3P_dehydrog"/>
    <property type="match status" value="1"/>
</dbReference>
<dbReference type="InterPro" id="IPR006168">
    <property type="entry name" value="G3P_DH_NAD-dep"/>
</dbReference>
<feature type="binding site" evidence="13">
    <location>
        <position position="284"/>
    </location>
    <ligand>
        <name>NADPH</name>
        <dbReference type="ChEBI" id="CHEBI:57783"/>
    </ligand>
</feature>
<evidence type="ECO:0000256" key="3">
    <source>
        <dbReference type="ARBA" id="ARBA00022857"/>
    </source>
</evidence>
<dbReference type="PANTHER" id="PTHR11728:SF1">
    <property type="entry name" value="GLYCEROL-3-PHOSPHATE DEHYDROGENASE [NAD(+)] 2, CHLOROPLASTIC"/>
    <property type="match status" value="1"/>
</dbReference>
<dbReference type="PANTHER" id="PTHR11728">
    <property type="entry name" value="GLYCEROL-3-PHOSPHATE DEHYDROGENASE"/>
    <property type="match status" value="1"/>
</dbReference>
<keyword evidence="2 13" id="KW-0444">Lipid biosynthesis</keyword>
<feature type="binding site" evidence="13">
    <location>
        <position position="139"/>
    </location>
    <ligand>
        <name>sn-glycerol 3-phosphate</name>
        <dbReference type="ChEBI" id="CHEBI:57597"/>
    </ligand>
</feature>
<dbReference type="UniPathway" id="UPA00940"/>
<dbReference type="SUPFAM" id="SSF48179">
    <property type="entry name" value="6-phosphogluconate dehydrogenase C-terminal domain-like"/>
    <property type="match status" value="1"/>
</dbReference>
<feature type="binding site" evidence="15">
    <location>
        <position position="108"/>
    </location>
    <ligand>
        <name>substrate</name>
    </ligand>
</feature>
<dbReference type="Proteomes" id="UP000262583">
    <property type="component" value="Chromosome"/>
</dbReference>
<comment type="catalytic activity">
    <reaction evidence="9">
        <text>sn-glycerol 3-phosphate + NADP(+) = dihydroxyacetone phosphate + NADPH + H(+)</text>
        <dbReference type="Rhea" id="RHEA:11096"/>
        <dbReference type="ChEBI" id="CHEBI:15378"/>
        <dbReference type="ChEBI" id="CHEBI:57597"/>
        <dbReference type="ChEBI" id="CHEBI:57642"/>
        <dbReference type="ChEBI" id="CHEBI:57783"/>
        <dbReference type="ChEBI" id="CHEBI:58349"/>
        <dbReference type="EC" id="1.1.1.94"/>
    </reaction>
    <physiologicalReaction direction="right-to-left" evidence="9">
        <dbReference type="Rhea" id="RHEA:11098"/>
    </physiologicalReaction>
</comment>
<feature type="binding site" evidence="13">
    <location>
        <position position="108"/>
    </location>
    <ligand>
        <name>sn-glycerol 3-phosphate</name>
        <dbReference type="ChEBI" id="CHEBI:57597"/>
    </ligand>
</feature>
<name>A0A2Z4Y317_SUMC1</name>
<comment type="similarity">
    <text evidence="1 13 17">Belongs to the NAD-dependent glycerol-3-phosphate dehydrogenase family.</text>
</comment>
<dbReference type="FunFam" id="1.10.1040.10:FF:000001">
    <property type="entry name" value="Glycerol-3-phosphate dehydrogenase [NAD(P)+]"/>
    <property type="match status" value="1"/>
</dbReference>
<feature type="binding site" evidence="13">
    <location>
        <position position="143"/>
    </location>
    <ligand>
        <name>NADPH</name>
        <dbReference type="ChEBI" id="CHEBI:57783"/>
    </ligand>
</feature>
<feature type="binding site" evidence="16">
    <location>
        <position position="258"/>
    </location>
    <ligand>
        <name>NAD(+)</name>
        <dbReference type="ChEBI" id="CHEBI:57540"/>
    </ligand>
</feature>
<feature type="domain" description="Glycerol-3-phosphate dehydrogenase NAD-dependent C-terminal" evidence="19">
    <location>
        <begin position="183"/>
        <end position="323"/>
    </location>
</feature>
<evidence type="ECO:0000256" key="5">
    <source>
        <dbReference type="ARBA" id="ARBA00023027"/>
    </source>
</evidence>
<evidence type="ECO:0000256" key="6">
    <source>
        <dbReference type="ARBA" id="ARBA00023098"/>
    </source>
</evidence>
<evidence type="ECO:0000256" key="15">
    <source>
        <dbReference type="PIRSR" id="PIRSR000114-2"/>
    </source>
</evidence>
<feature type="domain" description="Glycerol-3-phosphate dehydrogenase NAD-dependent N-terminal" evidence="18">
    <location>
        <begin position="6"/>
        <end position="163"/>
    </location>
</feature>
<evidence type="ECO:0000256" key="13">
    <source>
        <dbReference type="HAMAP-Rule" id="MF_00394"/>
    </source>
</evidence>
<organism evidence="20 21">
    <name type="scientific">Sumerlaea chitinivorans</name>
    <dbReference type="NCBI Taxonomy" id="2250252"/>
    <lineage>
        <taxon>Bacteria</taxon>
        <taxon>Candidatus Sumerlaeota</taxon>
        <taxon>Candidatus Sumerlaeia</taxon>
        <taxon>Candidatus Sumerlaeales</taxon>
        <taxon>Candidatus Sumerlaeaceae</taxon>
        <taxon>Candidatus Sumerlaea</taxon>
    </lineage>
</organism>
<feature type="binding site" evidence="13">
    <location>
        <position position="141"/>
    </location>
    <ligand>
        <name>sn-glycerol 3-phosphate</name>
        <dbReference type="ChEBI" id="CHEBI:57597"/>
    </ligand>
</feature>
<feature type="binding site" evidence="13">
    <location>
        <position position="108"/>
    </location>
    <ligand>
        <name>NADPH</name>
        <dbReference type="ChEBI" id="CHEBI:57783"/>
    </ligand>
</feature>
<feature type="binding site" evidence="13">
    <location>
        <position position="258"/>
    </location>
    <ligand>
        <name>NADPH</name>
        <dbReference type="ChEBI" id="CHEBI:57783"/>
    </ligand>
</feature>
<dbReference type="PROSITE" id="PS00957">
    <property type="entry name" value="NAD_G3PDH"/>
    <property type="match status" value="1"/>
</dbReference>
<comment type="subcellular location">
    <subcellularLocation>
        <location evidence="13">Cytoplasm</location>
    </subcellularLocation>
</comment>
<dbReference type="GO" id="GO:0141153">
    <property type="term" value="F:glycerol-3-phosphate dehydrogenase (NADP+) activity"/>
    <property type="evidence" value="ECO:0007669"/>
    <property type="project" value="RHEA"/>
</dbReference>
<keyword evidence="4 13" id="KW-0560">Oxidoreductase</keyword>
<gene>
    <name evidence="13" type="primary">gpsA</name>
    <name evidence="20" type="ORF">BRCON_0707</name>
</gene>
<dbReference type="InterPro" id="IPR013328">
    <property type="entry name" value="6PGD_dom2"/>
</dbReference>
<dbReference type="InterPro" id="IPR036291">
    <property type="entry name" value="NAD(P)-bd_dom_sf"/>
</dbReference>
<dbReference type="NCBIfam" id="NF000942">
    <property type="entry name" value="PRK00094.1-4"/>
    <property type="match status" value="1"/>
</dbReference>
<feature type="binding site" evidence="16">
    <location>
        <begin position="10"/>
        <end position="15"/>
    </location>
    <ligand>
        <name>NAD(+)</name>
        <dbReference type="ChEBI" id="CHEBI:57540"/>
    </ligand>
</feature>
<dbReference type="Gene3D" id="1.10.1040.10">
    <property type="entry name" value="N-(1-d-carboxylethyl)-l-norvaline Dehydrogenase, domain 2"/>
    <property type="match status" value="1"/>
</dbReference>
<evidence type="ECO:0000256" key="2">
    <source>
        <dbReference type="ARBA" id="ARBA00022516"/>
    </source>
</evidence>
<feature type="binding site" evidence="13">
    <location>
        <position position="14"/>
    </location>
    <ligand>
        <name>NADPH</name>
        <dbReference type="ChEBI" id="CHEBI:57783"/>
    </ligand>
</feature>
<comment type="caution">
    <text evidence="13">Lacks conserved residue(s) required for the propagation of feature annotation.</text>
</comment>
<feature type="binding site" evidence="13">
    <location>
        <position position="194"/>
    </location>
    <ligand>
        <name>sn-glycerol 3-phosphate</name>
        <dbReference type="ChEBI" id="CHEBI:57597"/>
    </ligand>
</feature>
<evidence type="ECO:0000259" key="19">
    <source>
        <dbReference type="Pfam" id="PF07479"/>
    </source>
</evidence>
<feature type="binding site" evidence="15">
    <location>
        <begin position="258"/>
        <end position="259"/>
    </location>
    <ligand>
        <name>substrate</name>
    </ligand>
</feature>
<evidence type="ECO:0000256" key="14">
    <source>
        <dbReference type="PIRSR" id="PIRSR000114-1"/>
    </source>
</evidence>
<dbReference type="InterPro" id="IPR008927">
    <property type="entry name" value="6-PGluconate_DH-like_C_sf"/>
</dbReference>
<keyword evidence="5 13" id="KW-0520">NAD</keyword>
<dbReference type="KEGG" id="schv:BRCON_0707"/>
<accession>A0A2Z4Y317</accession>
<evidence type="ECO:0000256" key="4">
    <source>
        <dbReference type="ARBA" id="ARBA00023002"/>
    </source>
</evidence>
<feature type="binding site" evidence="13">
    <location>
        <position position="247"/>
    </location>
    <ligand>
        <name>sn-glycerol 3-phosphate</name>
        <dbReference type="ChEBI" id="CHEBI:57597"/>
    </ligand>
</feature>
<keyword evidence="3 13" id="KW-0521">NADP</keyword>